<reference evidence="3 4" key="1">
    <citation type="submission" date="2016-10" db="EMBL/GenBank/DDBJ databases">
        <authorList>
            <person name="de Groot N.N."/>
        </authorList>
    </citation>
    <scope>NUCLEOTIDE SEQUENCE [LARGE SCALE GENOMIC DNA]</scope>
    <source>
        <strain evidence="3 4">DSM 26656</strain>
    </source>
</reference>
<dbReference type="InterPro" id="IPR000620">
    <property type="entry name" value="EamA_dom"/>
</dbReference>
<dbReference type="Proteomes" id="UP000236743">
    <property type="component" value="Unassembled WGS sequence"/>
</dbReference>
<feature type="domain" description="EamA" evidence="2">
    <location>
        <begin position="164"/>
        <end position="286"/>
    </location>
</feature>
<feature type="transmembrane region" description="Helical" evidence="1">
    <location>
        <begin position="82"/>
        <end position="100"/>
    </location>
</feature>
<feature type="transmembrane region" description="Helical" evidence="1">
    <location>
        <begin position="106"/>
        <end position="127"/>
    </location>
</feature>
<keyword evidence="1" id="KW-0472">Membrane</keyword>
<sequence>MPVPLRVETMPPGPPRRDNVFRGIGLILLTTCFFTTSDVASKYLADHVPALQITWLRYCAFLAIILAIAFRTGKARLRTKRPVLQVLRGLGVVASSILFVSSLKYLAIADATATSFVTPLFVTALSIPLLGETVGWRRWLATLVGLVGVLIVVRPGGAGFQLASLLPVVSALSWAFGLIMTRMMSTTENPITTLAYSAIVGFIILTAMLPLQWQPLSGQTILIGMFIGIASTIGHWLLILAYRHADASLLAPFSYAQLLWASLFGYFLFAVLPDIWTLVGAVIIAGSGLYTAHRERIRARLIKA</sequence>
<proteinExistence type="predicted"/>
<dbReference type="Pfam" id="PF00892">
    <property type="entry name" value="EamA"/>
    <property type="match status" value="2"/>
</dbReference>
<organism evidence="3 4">
    <name type="scientific">Bosea lathyri</name>
    <dbReference type="NCBI Taxonomy" id="1036778"/>
    <lineage>
        <taxon>Bacteria</taxon>
        <taxon>Pseudomonadati</taxon>
        <taxon>Pseudomonadota</taxon>
        <taxon>Alphaproteobacteria</taxon>
        <taxon>Hyphomicrobiales</taxon>
        <taxon>Boseaceae</taxon>
        <taxon>Bosea</taxon>
    </lineage>
</organism>
<feature type="transmembrane region" description="Helical" evidence="1">
    <location>
        <begin position="162"/>
        <end position="181"/>
    </location>
</feature>
<gene>
    <name evidence="3" type="ORF">SAMN04488115_11262</name>
</gene>
<feature type="transmembrane region" description="Helical" evidence="1">
    <location>
        <begin position="219"/>
        <end position="242"/>
    </location>
</feature>
<evidence type="ECO:0000313" key="3">
    <source>
        <dbReference type="EMBL" id="SEG76012.1"/>
    </source>
</evidence>
<dbReference type="OrthoDB" id="9815809at2"/>
<accession>A0A1H6CSM6</accession>
<dbReference type="Gene3D" id="1.10.3730.20">
    <property type="match status" value="1"/>
</dbReference>
<feature type="transmembrane region" description="Helical" evidence="1">
    <location>
        <begin position="20"/>
        <end position="40"/>
    </location>
</feature>
<keyword evidence="4" id="KW-1185">Reference proteome</keyword>
<feature type="transmembrane region" description="Helical" evidence="1">
    <location>
        <begin position="193"/>
        <end position="213"/>
    </location>
</feature>
<protein>
    <submittedName>
        <fullName evidence="3">Permease of the drug/metabolite transporter (DMT) superfamily</fullName>
    </submittedName>
</protein>
<feature type="transmembrane region" description="Helical" evidence="1">
    <location>
        <begin position="275"/>
        <end position="293"/>
    </location>
</feature>
<evidence type="ECO:0000259" key="2">
    <source>
        <dbReference type="Pfam" id="PF00892"/>
    </source>
</evidence>
<evidence type="ECO:0000313" key="4">
    <source>
        <dbReference type="Proteomes" id="UP000236743"/>
    </source>
</evidence>
<dbReference type="AlphaFoldDB" id="A0A1H6CSM6"/>
<dbReference type="GO" id="GO:0016020">
    <property type="term" value="C:membrane"/>
    <property type="evidence" value="ECO:0007669"/>
    <property type="project" value="InterPro"/>
</dbReference>
<dbReference type="PANTHER" id="PTHR22911:SF103">
    <property type="entry name" value="BLR2811 PROTEIN"/>
    <property type="match status" value="1"/>
</dbReference>
<feature type="domain" description="EamA" evidence="2">
    <location>
        <begin position="22"/>
        <end position="153"/>
    </location>
</feature>
<feature type="transmembrane region" description="Helical" evidence="1">
    <location>
        <begin position="139"/>
        <end position="156"/>
    </location>
</feature>
<feature type="transmembrane region" description="Helical" evidence="1">
    <location>
        <begin position="249"/>
        <end position="269"/>
    </location>
</feature>
<evidence type="ECO:0000256" key="1">
    <source>
        <dbReference type="SAM" id="Phobius"/>
    </source>
</evidence>
<dbReference type="SUPFAM" id="SSF103481">
    <property type="entry name" value="Multidrug resistance efflux transporter EmrE"/>
    <property type="match status" value="2"/>
</dbReference>
<dbReference type="EMBL" id="FNUY01000012">
    <property type="protein sequence ID" value="SEG76012.1"/>
    <property type="molecule type" value="Genomic_DNA"/>
</dbReference>
<dbReference type="InterPro" id="IPR037185">
    <property type="entry name" value="EmrE-like"/>
</dbReference>
<keyword evidence="1" id="KW-1133">Transmembrane helix</keyword>
<dbReference type="PANTHER" id="PTHR22911">
    <property type="entry name" value="ACYL-MALONYL CONDENSING ENZYME-RELATED"/>
    <property type="match status" value="1"/>
</dbReference>
<feature type="transmembrane region" description="Helical" evidence="1">
    <location>
        <begin position="52"/>
        <end position="70"/>
    </location>
</feature>
<keyword evidence="1" id="KW-0812">Transmembrane</keyword>
<name>A0A1H6CSM6_9HYPH</name>